<dbReference type="Proteomes" id="UP000223606">
    <property type="component" value="Plasmid HDIAp1"/>
</dbReference>
<dbReference type="InterPro" id="IPR051803">
    <property type="entry name" value="TA_system_RelE-like_toxin"/>
</dbReference>
<keyword evidence="2" id="KW-1277">Toxin-antitoxin system</keyword>
<geneLocation type="plasmid" evidence="4">
    <name>hdiap1</name>
</geneLocation>
<evidence type="ECO:0000313" key="3">
    <source>
        <dbReference type="EMBL" id="SON58437.1"/>
    </source>
</evidence>
<dbReference type="InterPro" id="IPR007712">
    <property type="entry name" value="RelE/ParE_toxin"/>
</dbReference>
<proteinExistence type="inferred from homology"/>
<reference evidence="4" key="1">
    <citation type="submission" date="2017-09" db="EMBL/GenBank/DDBJ databases">
        <title>Genome sequence of Nannocystis excedens DSM 71.</title>
        <authorList>
            <person name="Blom J."/>
        </authorList>
    </citation>
    <scope>NUCLEOTIDE SEQUENCE [LARGE SCALE GENOMIC DNA]</scope>
    <source>
        <strain evidence="4">type strain: E19</strain>
        <plasmid evidence="4">hdiap1</plasmid>
    </source>
</reference>
<gene>
    <name evidence="3" type="ORF">HDIA_P0028</name>
</gene>
<dbReference type="OrthoDB" id="8369899at2"/>
<dbReference type="InterPro" id="IPR035093">
    <property type="entry name" value="RelE/ParE_toxin_dom_sf"/>
</dbReference>
<comment type="similarity">
    <text evidence="1">Belongs to the RelE toxin family.</text>
</comment>
<dbReference type="Gene3D" id="3.30.2310.20">
    <property type="entry name" value="RelE-like"/>
    <property type="match status" value="1"/>
</dbReference>
<protein>
    <submittedName>
        <fullName evidence="3">Putative plasmid stabilization protein</fullName>
    </submittedName>
</protein>
<name>A0A2C9DDR3_9HYPH</name>
<dbReference type="AlphaFoldDB" id="A0A2C9DDR3"/>
<evidence type="ECO:0000313" key="4">
    <source>
        <dbReference type="Proteomes" id="UP000223606"/>
    </source>
</evidence>
<keyword evidence="3" id="KW-0614">Plasmid</keyword>
<dbReference type="KEGG" id="hdi:HDIA_P0028"/>
<dbReference type="RefSeq" id="WP_099559164.1">
    <property type="nucleotide sequence ID" value="NZ_LT960615.1"/>
</dbReference>
<dbReference type="Pfam" id="PF05016">
    <property type="entry name" value="ParE_toxin"/>
    <property type="match status" value="1"/>
</dbReference>
<organism evidence="3 4">
    <name type="scientific">Hartmannibacter diazotrophicus</name>
    <dbReference type="NCBI Taxonomy" id="1482074"/>
    <lineage>
        <taxon>Bacteria</taxon>
        <taxon>Pseudomonadati</taxon>
        <taxon>Pseudomonadota</taxon>
        <taxon>Alphaproteobacteria</taxon>
        <taxon>Hyphomicrobiales</taxon>
        <taxon>Pleomorphomonadaceae</taxon>
        <taxon>Hartmannibacter</taxon>
    </lineage>
</organism>
<sequence>MIVVITEEAEADLERIGDYIAADNPRRAVAFVQELADRCHRLADMPRAYPLVPRYEQKGVRRRPYGEYLIFYRIGAEAVDVLHILNSAQDYEAILFPED</sequence>
<evidence type="ECO:0000256" key="1">
    <source>
        <dbReference type="ARBA" id="ARBA00006226"/>
    </source>
</evidence>
<dbReference type="PANTHER" id="PTHR33755">
    <property type="entry name" value="TOXIN PARE1-RELATED"/>
    <property type="match status" value="1"/>
</dbReference>
<keyword evidence="4" id="KW-1185">Reference proteome</keyword>
<accession>A0A2C9DDR3</accession>
<dbReference type="EMBL" id="LT960615">
    <property type="protein sequence ID" value="SON58437.1"/>
    <property type="molecule type" value="Genomic_DNA"/>
</dbReference>
<evidence type="ECO:0000256" key="2">
    <source>
        <dbReference type="ARBA" id="ARBA00022649"/>
    </source>
</evidence>
<dbReference type="PANTHER" id="PTHR33755:SF6">
    <property type="entry name" value="PLASMID STABILIZATION SYSTEM PROTEIN"/>
    <property type="match status" value="1"/>
</dbReference>